<dbReference type="HOGENOM" id="CLU_033727_0_0_1"/>
<dbReference type="Pfam" id="PF07690">
    <property type="entry name" value="MFS_1"/>
    <property type="match status" value="1"/>
</dbReference>
<dbReference type="SUPFAM" id="SSF103473">
    <property type="entry name" value="MFS general substrate transporter"/>
    <property type="match status" value="2"/>
</dbReference>
<feature type="transmembrane region" description="Helical" evidence="3">
    <location>
        <begin position="425"/>
        <end position="450"/>
    </location>
</feature>
<feature type="transmembrane region" description="Helical" evidence="3">
    <location>
        <begin position="18"/>
        <end position="42"/>
    </location>
</feature>
<protein>
    <recommendedName>
        <fullName evidence="4">Major facilitator superfamily (MFS) profile domain-containing protein</fullName>
    </recommendedName>
</protein>
<dbReference type="InterPro" id="IPR011701">
    <property type="entry name" value="MFS"/>
</dbReference>
<reference evidence="5" key="2">
    <citation type="submission" date="2014-02" db="EMBL/GenBank/DDBJ databases">
        <title>Complete DNA sequence of /Kuraishia capsulata/ illustrates novel genomic features among budding yeasts (/Saccharomycotina/).</title>
        <authorList>
            <person name="Morales L."/>
            <person name="Noel B."/>
            <person name="Porcel B."/>
            <person name="Marcet-Houben M."/>
            <person name="Hullo M-F."/>
            <person name="Sacerdot C."/>
            <person name="Tekaia F."/>
            <person name="Leh-Louis V."/>
            <person name="Despons L."/>
            <person name="Khanna V."/>
            <person name="Aury J-M."/>
            <person name="Barbe V."/>
            <person name="Couloux A."/>
            <person name="Labadie K."/>
            <person name="Pelletier E."/>
            <person name="Souciet J-L."/>
            <person name="Boekhout T."/>
            <person name="Gabaldon T."/>
            <person name="Wincker P."/>
            <person name="Dujon B."/>
        </authorList>
    </citation>
    <scope>NUCLEOTIDE SEQUENCE</scope>
    <source>
        <strain evidence="5">CBS 1993</strain>
    </source>
</reference>
<reference evidence="5" key="1">
    <citation type="submission" date="2013-12" db="EMBL/GenBank/DDBJ databases">
        <authorList>
            <person name="Genoscope - CEA"/>
        </authorList>
    </citation>
    <scope>NUCLEOTIDE SEQUENCE</scope>
    <source>
        <strain evidence="5">CBS 1993</strain>
    </source>
</reference>
<dbReference type="Proteomes" id="UP000019384">
    <property type="component" value="Unassembled WGS sequence"/>
</dbReference>
<dbReference type="PANTHER" id="PTHR23524:SF1">
    <property type="entry name" value="MRH DOMAIN-CONTAINING PROTEIN-RELATED"/>
    <property type="match status" value="1"/>
</dbReference>
<feature type="transmembrane region" description="Helical" evidence="3">
    <location>
        <begin position="86"/>
        <end position="106"/>
    </location>
</feature>
<feature type="transmembrane region" description="Helical" evidence="3">
    <location>
        <begin position="62"/>
        <end position="79"/>
    </location>
</feature>
<evidence type="ECO:0000259" key="4">
    <source>
        <dbReference type="PROSITE" id="PS50850"/>
    </source>
</evidence>
<dbReference type="AlphaFoldDB" id="W6MNW8"/>
<keyword evidence="3" id="KW-0812">Transmembrane</keyword>
<proteinExistence type="predicted"/>
<gene>
    <name evidence="5" type="ORF">KUCA_T00003948001</name>
</gene>
<evidence type="ECO:0000313" key="6">
    <source>
        <dbReference type="Proteomes" id="UP000019384"/>
    </source>
</evidence>
<feature type="transmembrane region" description="Helical" evidence="3">
    <location>
        <begin position="118"/>
        <end position="138"/>
    </location>
</feature>
<evidence type="ECO:0000256" key="1">
    <source>
        <dbReference type="ARBA" id="ARBA00004141"/>
    </source>
</evidence>
<dbReference type="PANTHER" id="PTHR23524">
    <property type="entry name" value="TRANSPORTER, PUTATIVE (AFU_ORTHOLOGUE AFUA_8G04850)-RELATED"/>
    <property type="match status" value="1"/>
</dbReference>
<comment type="subcellular location">
    <subcellularLocation>
        <location evidence="1">Membrane</location>
        <topology evidence="1">Multi-pass membrane protein</topology>
    </subcellularLocation>
</comment>
<feature type="transmembrane region" description="Helical" evidence="3">
    <location>
        <begin position="363"/>
        <end position="388"/>
    </location>
</feature>
<feature type="transmembrane region" description="Helical" evidence="3">
    <location>
        <begin position="491"/>
        <end position="511"/>
    </location>
</feature>
<organism evidence="5 6">
    <name type="scientific">Kuraishia capsulata CBS 1993</name>
    <dbReference type="NCBI Taxonomy" id="1382522"/>
    <lineage>
        <taxon>Eukaryota</taxon>
        <taxon>Fungi</taxon>
        <taxon>Dikarya</taxon>
        <taxon>Ascomycota</taxon>
        <taxon>Saccharomycotina</taxon>
        <taxon>Pichiomycetes</taxon>
        <taxon>Pichiales</taxon>
        <taxon>Pichiaceae</taxon>
        <taxon>Kuraishia</taxon>
    </lineage>
</organism>
<sequence length="521" mass="56369">MPQPAIYSHITSYTRINFVAFLVASMANIAVMVFLGATQSFFMTDALGMEEKVGSYLGRLTFYDQLVVIALTPFVGVCCDRIGSRYLEVAGLAIMGTALLGTGFFANSVFPGMLIWRLLFAVGATASMSVVSVMLIEYNNSALGLGKLAQTSIETSIGLADQTPPEENLEEQPTDEPPSQATFGELNELNKTRREGKRTSVLGIASGVGAVFAVLFLLTLPVYFGQTQSKKDAIKSSYKAVGLVTTLLALILFKGLYKHENIYSPEEEPDQLGELRANPTETESATNALMYGTKKTHETYLLAVKHGFKLSLQNPLLFLAYFAAVMGRCTTITVTLFLPFYINKYFYSSGKCSVADAEHCREAYILSSILSGLTNTCALIFAPIVGVLIDRFGNHVNNLLVANVIGIIAFAGMAFIRTPDHSVCIYILACLMGVAEISFIIMSMTMISNISSQKKFFQNKGCILGVSTLIAEIGVMTTTRIGGLIGDSSPSFPFMLIGSAALTFVVALLVIKRTTQDVTLT</sequence>
<feature type="region of interest" description="Disordered" evidence="2">
    <location>
        <begin position="161"/>
        <end position="182"/>
    </location>
</feature>
<feature type="transmembrane region" description="Helical" evidence="3">
    <location>
        <begin position="316"/>
        <end position="343"/>
    </location>
</feature>
<feature type="domain" description="Major facilitator superfamily (MFS) profile" evidence="4">
    <location>
        <begin position="316"/>
        <end position="521"/>
    </location>
</feature>
<evidence type="ECO:0000256" key="3">
    <source>
        <dbReference type="SAM" id="Phobius"/>
    </source>
</evidence>
<feature type="transmembrane region" description="Helical" evidence="3">
    <location>
        <begin position="462"/>
        <end position="485"/>
    </location>
</feature>
<feature type="transmembrane region" description="Helical" evidence="3">
    <location>
        <begin position="236"/>
        <end position="257"/>
    </location>
</feature>
<keyword evidence="6" id="KW-1185">Reference proteome</keyword>
<keyword evidence="3" id="KW-0472">Membrane</keyword>
<dbReference type="STRING" id="1382522.W6MNW8"/>
<dbReference type="Gene3D" id="1.20.1250.20">
    <property type="entry name" value="MFS general substrate transporter like domains"/>
    <property type="match status" value="2"/>
</dbReference>
<dbReference type="PROSITE" id="PS50850">
    <property type="entry name" value="MFS"/>
    <property type="match status" value="1"/>
</dbReference>
<dbReference type="InterPro" id="IPR036259">
    <property type="entry name" value="MFS_trans_sf"/>
</dbReference>
<evidence type="ECO:0000256" key="2">
    <source>
        <dbReference type="SAM" id="MobiDB-lite"/>
    </source>
</evidence>
<feature type="transmembrane region" description="Helical" evidence="3">
    <location>
        <begin position="201"/>
        <end position="224"/>
    </location>
</feature>
<dbReference type="GeneID" id="34521348"/>
<evidence type="ECO:0000313" key="5">
    <source>
        <dbReference type="EMBL" id="CDK27968.1"/>
    </source>
</evidence>
<dbReference type="GO" id="GO:0016020">
    <property type="term" value="C:membrane"/>
    <property type="evidence" value="ECO:0007669"/>
    <property type="project" value="UniProtKB-SubCell"/>
</dbReference>
<dbReference type="InterPro" id="IPR020846">
    <property type="entry name" value="MFS_dom"/>
</dbReference>
<keyword evidence="3" id="KW-1133">Transmembrane helix</keyword>
<dbReference type="RefSeq" id="XP_022459960.1">
    <property type="nucleotide sequence ID" value="XM_022602414.1"/>
</dbReference>
<accession>W6MNW8</accession>
<feature type="transmembrane region" description="Helical" evidence="3">
    <location>
        <begin position="400"/>
        <end position="419"/>
    </location>
</feature>
<dbReference type="OrthoDB" id="18110at2759"/>
<dbReference type="EMBL" id="HG793128">
    <property type="protein sequence ID" value="CDK27968.1"/>
    <property type="molecule type" value="Genomic_DNA"/>
</dbReference>
<dbReference type="GO" id="GO:0022857">
    <property type="term" value="F:transmembrane transporter activity"/>
    <property type="evidence" value="ECO:0007669"/>
    <property type="project" value="InterPro"/>
</dbReference>
<name>W6MNW8_9ASCO</name>